<dbReference type="InterPro" id="IPR036291">
    <property type="entry name" value="NAD(P)-bd_dom_sf"/>
</dbReference>
<gene>
    <name evidence="4" type="ORF">BofuT4_P083540.1</name>
</gene>
<organism evidence="4 5">
    <name type="scientific">Botryotinia fuckeliana (strain T4)</name>
    <name type="common">Noble rot fungus</name>
    <name type="synonym">Botrytis cinerea</name>
    <dbReference type="NCBI Taxonomy" id="999810"/>
    <lineage>
        <taxon>Eukaryota</taxon>
        <taxon>Fungi</taxon>
        <taxon>Dikarya</taxon>
        <taxon>Ascomycota</taxon>
        <taxon>Pezizomycotina</taxon>
        <taxon>Leotiomycetes</taxon>
        <taxon>Helotiales</taxon>
        <taxon>Sclerotiniaceae</taxon>
        <taxon>Botrytis</taxon>
    </lineage>
</organism>
<accession>G2YK03</accession>
<proteinExistence type="inferred from homology"/>
<keyword evidence="3" id="KW-0560">Oxidoreductase</keyword>
<dbReference type="PANTHER" id="PTHR24320">
    <property type="entry name" value="RETINOL DEHYDROGENASE"/>
    <property type="match status" value="1"/>
</dbReference>
<dbReference type="InParanoid" id="G2YK03"/>
<evidence type="ECO:0000256" key="2">
    <source>
        <dbReference type="ARBA" id="ARBA00022857"/>
    </source>
</evidence>
<comment type="similarity">
    <text evidence="1">Belongs to the short-chain dehydrogenases/reductases (SDR) family.</text>
</comment>
<dbReference type="AlphaFoldDB" id="G2YK03"/>
<dbReference type="OrthoDB" id="191139at2759"/>
<evidence type="ECO:0000313" key="5">
    <source>
        <dbReference type="Proteomes" id="UP000008177"/>
    </source>
</evidence>
<dbReference type="GO" id="GO:0016491">
    <property type="term" value="F:oxidoreductase activity"/>
    <property type="evidence" value="ECO:0007669"/>
    <property type="project" value="UniProtKB-KW"/>
</dbReference>
<dbReference type="HOGENOM" id="CLU_1835170_0_0_1"/>
<keyword evidence="2" id="KW-0521">NADP</keyword>
<dbReference type="STRING" id="999810.G2YK03"/>
<evidence type="ECO:0000256" key="1">
    <source>
        <dbReference type="ARBA" id="ARBA00006484"/>
    </source>
</evidence>
<name>G2YK03_BOTF4</name>
<dbReference type="Proteomes" id="UP000008177">
    <property type="component" value="Unplaced contigs"/>
</dbReference>
<dbReference type="EMBL" id="FQ790339">
    <property type="protein sequence ID" value="CCD35032.1"/>
    <property type="molecule type" value="Genomic_DNA"/>
</dbReference>
<protein>
    <submittedName>
        <fullName evidence="4">Uncharacterized protein</fullName>
    </submittedName>
</protein>
<evidence type="ECO:0000313" key="4">
    <source>
        <dbReference type="EMBL" id="CCD35032.1"/>
    </source>
</evidence>
<reference evidence="5" key="1">
    <citation type="journal article" date="2011" name="PLoS Genet.">
        <title>Genomic analysis of the necrotrophic fungal pathogens Sclerotinia sclerotiorum and Botrytis cinerea.</title>
        <authorList>
            <person name="Amselem J."/>
            <person name="Cuomo C.A."/>
            <person name="van Kan J.A."/>
            <person name="Viaud M."/>
            <person name="Benito E.P."/>
            <person name="Couloux A."/>
            <person name="Coutinho P.M."/>
            <person name="de Vries R.P."/>
            <person name="Dyer P.S."/>
            <person name="Fillinger S."/>
            <person name="Fournier E."/>
            <person name="Gout L."/>
            <person name="Hahn M."/>
            <person name="Kohn L."/>
            <person name="Lapalu N."/>
            <person name="Plummer K.M."/>
            <person name="Pradier J.M."/>
            <person name="Quevillon E."/>
            <person name="Sharon A."/>
            <person name="Simon A."/>
            <person name="ten Have A."/>
            <person name="Tudzynski B."/>
            <person name="Tudzynski P."/>
            <person name="Wincker P."/>
            <person name="Andrew M."/>
            <person name="Anthouard V."/>
            <person name="Beever R.E."/>
            <person name="Beffa R."/>
            <person name="Benoit I."/>
            <person name="Bouzid O."/>
            <person name="Brault B."/>
            <person name="Chen Z."/>
            <person name="Choquer M."/>
            <person name="Collemare J."/>
            <person name="Cotton P."/>
            <person name="Danchin E.G."/>
            <person name="Da Silva C."/>
            <person name="Gautier A."/>
            <person name="Giraud C."/>
            <person name="Giraud T."/>
            <person name="Gonzalez C."/>
            <person name="Grossetete S."/>
            <person name="Guldener U."/>
            <person name="Henrissat B."/>
            <person name="Howlett B.J."/>
            <person name="Kodira C."/>
            <person name="Kretschmer M."/>
            <person name="Lappartient A."/>
            <person name="Leroch M."/>
            <person name="Levis C."/>
            <person name="Mauceli E."/>
            <person name="Neuveglise C."/>
            <person name="Oeser B."/>
            <person name="Pearson M."/>
            <person name="Poulain J."/>
            <person name="Poussereau N."/>
            <person name="Quesneville H."/>
            <person name="Rascle C."/>
            <person name="Schumacher J."/>
            <person name="Segurens B."/>
            <person name="Sexton A."/>
            <person name="Silva E."/>
            <person name="Sirven C."/>
            <person name="Soanes D.M."/>
            <person name="Talbot N.J."/>
            <person name="Templeton M."/>
            <person name="Yandava C."/>
            <person name="Yarden O."/>
            <person name="Zeng Q."/>
            <person name="Rollins J.A."/>
            <person name="Lebrun M.H."/>
            <person name="Dickman M."/>
        </authorList>
    </citation>
    <scope>NUCLEOTIDE SEQUENCE [LARGE SCALE GENOMIC DNA]</scope>
    <source>
        <strain evidence="5">T4</strain>
    </source>
</reference>
<evidence type="ECO:0000256" key="3">
    <source>
        <dbReference type="ARBA" id="ARBA00023002"/>
    </source>
</evidence>
<dbReference type="PANTHER" id="PTHR24320:SF236">
    <property type="entry name" value="SHORT-CHAIN DEHYDROGENASE-RELATED"/>
    <property type="match status" value="1"/>
</dbReference>
<sequence length="163" mass="17921">MPPSSFRSSWTQSFPPKPLFNTITTDIPNALQCRVHIVTTVNSGLGIQLVRILYAKDTTIYIACRSEEMETQAIISTRKTASKYTGELVFLLLGLADLAKVKDAARAFFVQESKLHVPFSNAGVMVGPAEPPMKTLNSSCRKSVSMLFVAIGIPTKPKVYGRR</sequence>
<dbReference type="SUPFAM" id="SSF51735">
    <property type="entry name" value="NAD(P)-binding Rossmann-fold domains"/>
    <property type="match status" value="1"/>
</dbReference>
<dbReference type="Gene3D" id="3.40.50.720">
    <property type="entry name" value="NAD(P)-binding Rossmann-like Domain"/>
    <property type="match status" value="1"/>
</dbReference>